<comment type="caution">
    <text evidence="7">The sequence shown here is derived from an EMBL/GenBank/DDBJ whole genome shotgun (WGS) entry which is preliminary data.</text>
</comment>
<organism evidence="7 8">
    <name type="scientific">Halteria grandinella</name>
    <dbReference type="NCBI Taxonomy" id="5974"/>
    <lineage>
        <taxon>Eukaryota</taxon>
        <taxon>Sar</taxon>
        <taxon>Alveolata</taxon>
        <taxon>Ciliophora</taxon>
        <taxon>Intramacronucleata</taxon>
        <taxon>Spirotrichea</taxon>
        <taxon>Stichotrichia</taxon>
        <taxon>Sporadotrichida</taxon>
        <taxon>Halteriidae</taxon>
        <taxon>Halteria</taxon>
    </lineage>
</organism>
<dbReference type="PANTHER" id="PTHR19861:SF0">
    <property type="entry name" value="WD REPEAT-CONTAINING PROTEIN 82"/>
    <property type="match status" value="1"/>
</dbReference>
<dbReference type="InterPro" id="IPR015943">
    <property type="entry name" value="WD40/YVTN_repeat-like_dom_sf"/>
</dbReference>
<keyword evidence="3 6" id="KW-0853">WD repeat</keyword>
<comment type="subcellular location">
    <subcellularLocation>
        <location evidence="1">Nucleus</location>
    </subcellularLocation>
</comment>
<evidence type="ECO:0000256" key="6">
    <source>
        <dbReference type="PROSITE-ProRule" id="PRU00221"/>
    </source>
</evidence>
<keyword evidence="8" id="KW-1185">Reference proteome</keyword>
<protein>
    <submittedName>
        <fullName evidence="7">Uncharacterized protein</fullName>
    </submittedName>
</protein>
<feature type="repeat" description="WD" evidence="6">
    <location>
        <begin position="114"/>
        <end position="155"/>
    </location>
</feature>
<dbReference type="InterPro" id="IPR036322">
    <property type="entry name" value="WD40_repeat_dom_sf"/>
</dbReference>
<dbReference type="InterPro" id="IPR037867">
    <property type="entry name" value="Swd2/WDR82"/>
</dbReference>
<keyword evidence="4" id="KW-0677">Repeat</keyword>
<feature type="repeat" description="WD" evidence="6">
    <location>
        <begin position="27"/>
        <end position="68"/>
    </location>
</feature>
<dbReference type="EMBL" id="RRYP01016679">
    <property type="protein sequence ID" value="TNV74729.1"/>
    <property type="molecule type" value="Genomic_DNA"/>
</dbReference>
<dbReference type="PANTHER" id="PTHR19861">
    <property type="entry name" value="WD40 REPEAT PROTEIN SWD2"/>
    <property type="match status" value="1"/>
</dbReference>
<dbReference type="OrthoDB" id="27537at2759"/>
<dbReference type="Gene3D" id="2.130.10.10">
    <property type="entry name" value="YVTN repeat-like/Quinoprotein amine dehydrogenase"/>
    <property type="match status" value="1"/>
</dbReference>
<reference evidence="7" key="1">
    <citation type="submission" date="2019-06" db="EMBL/GenBank/DDBJ databases">
        <authorList>
            <person name="Zheng W."/>
        </authorList>
    </citation>
    <scope>NUCLEOTIDE SEQUENCE</scope>
    <source>
        <strain evidence="7">QDHG01</strain>
    </source>
</reference>
<dbReference type="InterPro" id="IPR001680">
    <property type="entry name" value="WD40_rpt"/>
</dbReference>
<proteinExistence type="inferred from homology"/>
<dbReference type="GO" id="GO:0003682">
    <property type="term" value="F:chromatin binding"/>
    <property type="evidence" value="ECO:0007669"/>
    <property type="project" value="TreeGrafter"/>
</dbReference>
<evidence type="ECO:0000256" key="2">
    <source>
        <dbReference type="ARBA" id="ARBA00005616"/>
    </source>
</evidence>
<evidence type="ECO:0000256" key="5">
    <source>
        <dbReference type="ARBA" id="ARBA00023242"/>
    </source>
</evidence>
<gene>
    <name evidence="7" type="ORF">FGO68_gene12321</name>
</gene>
<evidence type="ECO:0000256" key="1">
    <source>
        <dbReference type="ARBA" id="ARBA00004123"/>
    </source>
</evidence>
<dbReference type="Proteomes" id="UP000785679">
    <property type="component" value="Unassembled WGS sequence"/>
</dbReference>
<dbReference type="AlphaFoldDB" id="A0A8J8NHC9"/>
<evidence type="ECO:0000313" key="7">
    <source>
        <dbReference type="EMBL" id="TNV74729.1"/>
    </source>
</evidence>
<evidence type="ECO:0000256" key="4">
    <source>
        <dbReference type="ARBA" id="ARBA00022737"/>
    </source>
</evidence>
<dbReference type="PROSITE" id="PS50082">
    <property type="entry name" value="WD_REPEATS_2"/>
    <property type="match status" value="2"/>
</dbReference>
<evidence type="ECO:0000256" key="3">
    <source>
        <dbReference type="ARBA" id="ARBA00022574"/>
    </source>
</evidence>
<dbReference type="Pfam" id="PF00400">
    <property type="entry name" value="WD40"/>
    <property type="match status" value="2"/>
</dbReference>
<sequence>MTAQPTQQTAVQLTDSIIESLKPALVFKNFQKEVNSLDISHDGKYLVAGCEDNSVSLYDLERGEKVNTYYSKRYGVDLVRFTHHNKTILCASKRDNNYRIMYWSLHDNNILCSFVGHTDQITHLDLNPLNSTFVSCSKDGTTRVWEYEKKQCLIRINKARAACFDNTGNVLACVFIKDDGGNAGGKDGNQGGPVVQQIHLFNAANYETKPFSIFPLEDVPEIKFLKFSFNGNLILLGSTENTITLIDAFEGKQLHKFTSSINDTGSFTVEAGFTPDSRYVLSGSEASKRITFWNVDTGKETQLMEFHPKTVACVKFSHVYCMLVSACQNLVVWIPERVYAQ</sequence>
<accession>A0A8J8NHC9</accession>
<comment type="similarity">
    <text evidence="2">Belongs to the WD repeat SWD2 family.</text>
</comment>
<keyword evidence="5" id="KW-0539">Nucleus</keyword>
<dbReference type="SUPFAM" id="SSF50978">
    <property type="entry name" value="WD40 repeat-like"/>
    <property type="match status" value="1"/>
</dbReference>
<dbReference type="SMART" id="SM00320">
    <property type="entry name" value="WD40"/>
    <property type="match status" value="6"/>
</dbReference>
<evidence type="ECO:0000313" key="8">
    <source>
        <dbReference type="Proteomes" id="UP000785679"/>
    </source>
</evidence>
<dbReference type="PROSITE" id="PS50294">
    <property type="entry name" value="WD_REPEATS_REGION"/>
    <property type="match status" value="1"/>
</dbReference>
<name>A0A8J8NHC9_HALGN</name>
<dbReference type="GO" id="GO:0048188">
    <property type="term" value="C:Set1C/COMPASS complex"/>
    <property type="evidence" value="ECO:0007669"/>
    <property type="project" value="TreeGrafter"/>
</dbReference>
<dbReference type="GO" id="GO:0016070">
    <property type="term" value="P:RNA metabolic process"/>
    <property type="evidence" value="ECO:0007669"/>
    <property type="project" value="UniProtKB-ARBA"/>
</dbReference>